<protein>
    <submittedName>
        <fullName evidence="2">Helix-turn-helix transcriptional regulator</fullName>
    </submittedName>
</protein>
<reference evidence="3" key="1">
    <citation type="journal article" date="2019" name="Int. J. Syst. Evol. Microbiol.">
        <title>The Global Catalogue of Microorganisms (GCM) 10K type strain sequencing project: providing services to taxonomists for standard genome sequencing and annotation.</title>
        <authorList>
            <consortium name="The Broad Institute Genomics Platform"/>
            <consortium name="The Broad Institute Genome Sequencing Center for Infectious Disease"/>
            <person name="Wu L."/>
            <person name="Ma J."/>
        </authorList>
    </citation>
    <scope>NUCLEOTIDE SEQUENCE [LARGE SCALE GENOMIC DNA]</scope>
    <source>
        <strain evidence="3">JCM 6307</strain>
    </source>
</reference>
<dbReference type="EMBL" id="BAAATA010000010">
    <property type="protein sequence ID" value="GAA2485592.1"/>
    <property type="molecule type" value="Genomic_DNA"/>
</dbReference>
<dbReference type="Gene3D" id="1.10.260.40">
    <property type="entry name" value="lambda repressor-like DNA-binding domains"/>
    <property type="match status" value="1"/>
</dbReference>
<dbReference type="SUPFAM" id="SSF47413">
    <property type="entry name" value="lambda repressor-like DNA-binding domains"/>
    <property type="match status" value="1"/>
</dbReference>
<dbReference type="InterPro" id="IPR001387">
    <property type="entry name" value="Cro/C1-type_HTH"/>
</dbReference>
<dbReference type="PROSITE" id="PS50943">
    <property type="entry name" value="HTH_CROC1"/>
    <property type="match status" value="1"/>
</dbReference>
<feature type="domain" description="HTH cro/C1-type" evidence="1">
    <location>
        <begin position="9"/>
        <end position="66"/>
    </location>
</feature>
<accession>A0ABP5YRW6</accession>
<proteinExistence type="predicted"/>
<dbReference type="Pfam" id="PF13560">
    <property type="entry name" value="HTH_31"/>
    <property type="match status" value="1"/>
</dbReference>
<dbReference type="SMART" id="SM00530">
    <property type="entry name" value="HTH_XRE"/>
    <property type="match status" value="1"/>
</dbReference>
<dbReference type="InterPro" id="IPR010982">
    <property type="entry name" value="Lambda_DNA-bd_dom_sf"/>
</dbReference>
<gene>
    <name evidence="2" type="ORF">GCM10010406_22230</name>
</gene>
<keyword evidence="3" id="KW-1185">Reference proteome</keyword>
<dbReference type="Proteomes" id="UP001501358">
    <property type="component" value="Unassembled WGS sequence"/>
</dbReference>
<evidence type="ECO:0000313" key="3">
    <source>
        <dbReference type="Proteomes" id="UP001501358"/>
    </source>
</evidence>
<dbReference type="CDD" id="cd00093">
    <property type="entry name" value="HTH_XRE"/>
    <property type="match status" value="1"/>
</dbReference>
<name>A0ABP5YRW6_9ACTN</name>
<comment type="caution">
    <text evidence="2">The sequence shown here is derived from an EMBL/GenBank/DDBJ whole genome shotgun (WGS) entry which is preliminary data.</text>
</comment>
<evidence type="ECO:0000259" key="1">
    <source>
        <dbReference type="PROSITE" id="PS50943"/>
    </source>
</evidence>
<evidence type="ECO:0000313" key="2">
    <source>
        <dbReference type="EMBL" id="GAA2485592.1"/>
    </source>
</evidence>
<dbReference type="Pfam" id="PF19054">
    <property type="entry name" value="DUF5753"/>
    <property type="match status" value="1"/>
</dbReference>
<sequence length="273" mass="30242">MRWLIGVELARYRTAAGLSLSEVSAEVGMSKAKLGHMETGRQQQATDDIARLLTVYGAAQRDIDRLTSLTGRADDATWWGPWAQVVPDWLRTFVGLEGLAQQEFVFEPLVVPGLLQTEDYTRAVTAGTPRVRPDHGERFVGFRMARVQLLTERRNPLRLHAVIAEAALRLRVGTTELHRAQLLHLVEMARLPNVTIQVIRPEDGLHTALTGQFVVLDFENARSIGYSELHDGAVYAQDPEQVHAYGVTADTLQRVALGPDKSAELIASMAEAM</sequence>
<organism evidence="2 3">
    <name type="scientific">Streptomyces thermolineatus</name>
    <dbReference type="NCBI Taxonomy" id="44033"/>
    <lineage>
        <taxon>Bacteria</taxon>
        <taxon>Bacillati</taxon>
        <taxon>Actinomycetota</taxon>
        <taxon>Actinomycetes</taxon>
        <taxon>Kitasatosporales</taxon>
        <taxon>Streptomycetaceae</taxon>
        <taxon>Streptomyces</taxon>
    </lineage>
</organism>
<dbReference type="InterPro" id="IPR043917">
    <property type="entry name" value="DUF5753"/>
</dbReference>